<evidence type="ECO:0000313" key="2">
    <source>
        <dbReference type="Proteomes" id="UP000789405"/>
    </source>
</evidence>
<name>A0A9N9P0R5_9GLOM</name>
<dbReference type="Proteomes" id="UP000789405">
    <property type="component" value="Unassembled WGS sequence"/>
</dbReference>
<feature type="non-terminal residue" evidence="1">
    <location>
        <position position="1"/>
    </location>
</feature>
<reference evidence="1" key="1">
    <citation type="submission" date="2021-06" db="EMBL/GenBank/DDBJ databases">
        <authorList>
            <person name="Kallberg Y."/>
            <person name="Tangrot J."/>
            <person name="Rosling A."/>
        </authorList>
    </citation>
    <scope>NUCLEOTIDE SEQUENCE</scope>
    <source>
        <strain evidence="1">MA453B</strain>
    </source>
</reference>
<evidence type="ECO:0000313" key="1">
    <source>
        <dbReference type="EMBL" id="CAG8778914.1"/>
    </source>
</evidence>
<dbReference type="EMBL" id="CAJVPY010021255">
    <property type="protein sequence ID" value="CAG8778914.1"/>
    <property type="molecule type" value="Genomic_DNA"/>
</dbReference>
<sequence>NETYQGYPVVSLNKGTVIKLNSLGIYDHNFRNKRRCGIDQNSSYPSSYGFLVNSDLGS</sequence>
<protein>
    <submittedName>
        <fullName evidence="1">9535_t:CDS:1</fullName>
    </submittedName>
</protein>
<proteinExistence type="predicted"/>
<gene>
    <name evidence="1" type="ORF">DERYTH_LOCUS19423</name>
</gene>
<accession>A0A9N9P0R5</accession>
<organism evidence="1 2">
    <name type="scientific">Dentiscutata erythropus</name>
    <dbReference type="NCBI Taxonomy" id="1348616"/>
    <lineage>
        <taxon>Eukaryota</taxon>
        <taxon>Fungi</taxon>
        <taxon>Fungi incertae sedis</taxon>
        <taxon>Mucoromycota</taxon>
        <taxon>Glomeromycotina</taxon>
        <taxon>Glomeromycetes</taxon>
        <taxon>Diversisporales</taxon>
        <taxon>Gigasporaceae</taxon>
        <taxon>Dentiscutata</taxon>
    </lineage>
</organism>
<comment type="caution">
    <text evidence="1">The sequence shown here is derived from an EMBL/GenBank/DDBJ whole genome shotgun (WGS) entry which is preliminary data.</text>
</comment>
<dbReference type="AlphaFoldDB" id="A0A9N9P0R5"/>
<keyword evidence="2" id="KW-1185">Reference proteome</keyword>